<protein>
    <submittedName>
        <fullName evidence="1">Uncharacterized protein</fullName>
    </submittedName>
</protein>
<evidence type="ECO:0000313" key="1">
    <source>
        <dbReference type="EMBL" id="KHK91739.1"/>
    </source>
</evidence>
<sequence length="98" mass="10808">MQGMNSAKLTRLYDAVRRGFAQHLAAALGQKTTDAILSDFPANWTVEFKFGDVPIAGSLNYTIPFFSRVTLDEVKREVEALGFKAVEVSFIKLSSPPL</sequence>
<accession>A0A0B1ZR28</accession>
<dbReference type="Pfam" id="PF19614">
    <property type="entry name" value="DUF6119"/>
    <property type="match status" value="1"/>
</dbReference>
<reference evidence="1 2" key="1">
    <citation type="submission" date="2014-10" db="EMBL/GenBank/DDBJ databases">
        <title>Genome sequence of Novosphingobium malaysiense MUSC 273(T).</title>
        <authorList>
            <person name="Lee L.-H."/>
        </authorList>
    </citation>
    <scope>NUCLEOTIDE SEQUENCE [LARGE SCALE GENOMIC DNA]</scope>
    <source>
        <strain evidence="1 2">MUSC 273</strain>
    </source>
</reference>
<proteinExistence type="predicted"/>
<comment type="caution">
    <text evidence="1">The sequence shown here is derived from an EMBL/GenBank/DDBJ whole genome shotgun (WGS) entry which is preliminary data.</text>
</comment>
<evidence type="ECO:0000313" key="2">
    <source>
        <dbReference type="Proteomes" id="UP000031057"/>
    </source>
</evidence>
<dbReference type="InterPro" id="IPR026487">
    <property type="entry name" value="CHP04141"/>
</dbReference>
<gene>
    <name evidence="1" type="ORF">LK12_13285</name>
</gene>
<name>A0A0B1ZR28_9SPHN</name>
<dbReference type="EMBL" id="JTDI01000003">
    <property type="protein sequence ID" value="KHK91739.1"/>
    <property type="molecule type" value="Genomic_DNA"/>
</dbReference>
<dbReference type="Proteomes" id="UP000031057">
    <property type="component" value="Unassembled WGS sequence"/>
</dbReference>
<dbReference type="AlphaFoldDB" id="A0A0B1ZR28"/>
<organism evidence="1 2">
    <name type="scientific">Novosphingobium malaysiense</name>
    <dbReference type="NCBI Taxonomy" id="1348853"/>
    <lineage>
        <taxon>Bacteria</taxon>
        <taxon>Pseudomonadati</taxon>
        <taxon>Pseudomonadota</taxon>
        <taxon>Alphaproteobacteria</taxon>
        <taxon>Sphingomonadales</taxon>
        <taxon>Sphingomonadaceae</taxon>
        <taxon>Novosphingobium</taxon>
    </lineage>
</organism>
<keyword evidence="2" id="KW-1185">Reference proteome</keyword>